<dbReference type="Proteomes" id="UP000253529">
    <property type="component" value="Unassembled WGS sequence"/>
</dbReference>
<dbReference type="EMBL" id="QNRK01000040">
    <property type="protein sequence ID" value="RBP04196.1"/>
    <property type="molecule type" value="Genomic_DNA"/>
</dbReference>
<sequence length="68" mass="8102">MVVEDHPRYPEWRRAHDDFEDAQRRLDEAQRIRRPEGELLVARQARDQAQALFDLIANNMRDGDANRT</sequence>
<reference evidence="1 2" key="1">
    <citation type="submission" date="2018-06" db="EMBL/GenBank/DDBJ databases">
        <title>Genomic Encyclopedia of Type Strains, Phase IV (KMG-IV): sequencing the most valuable type-strain genomes for metagenomic binning, comparative biology and taxonomic classification.</title>
        <authorList>
            <person name="Goeker M."/>
        </authorList>
    </citation>
    <scope>NUCLEOTIDE SEQUENCE [LARGE SCALE GENOMIC DNA]</scope>
    <source>
        <strain evidence="1 2">DSM 24875</strain>
    </source>
</reference>
<gene>
    <name evidence="1" type="ORF">DFR50_14069</name>
</gene>
<accession>A0A366EQG8</accession>
<evidence type="ECO:0000313" key="1">
    <source>
        <dbReference type="EMBL" id="RBP04196.1"/>
    </source>
</evidence>
<name>A0A366EQG8_9HYPH</name>
<dbReference type="AlphaFoldDB" id="A0A366EQG8"/>
<comment type="caution">
    <text evidence="1">The sequence shown here is derived from an EMBL/GenBank/DDBJ whole genome shotgun (WGS) entry which is preliminary data.</text>
</comment>
<protein>
    <submittedName>
        <fullName evidence="1">Uncharacterized protein</fullName>
    </submittedName>
</protein>
<proteinExistence type="predicted"/>
<keyword evidence="2" id="KW-1185">Reference proteome</keyword>
<dbReference type="RefSeq" id="WP_147262931.1">
    <property type="nucleotide sequence ID" value="NZ_QNRK01000040.1"/>
</dbReference>
<evidence type="ECO:0000313" key="2">
    <source>
        <dbReference type="Proteomes" id="UP000253529"/>
    </source>
</evidence>
<organism evidence="1 2">
    <name type="scientific">Roseiarcus fermentans</name>
    <dbReference type="NCBI Taxonomy" id="1473586"/>
    <lineage>
        <taxon>Bacteria</taxon>
        <taxon>Pseudomonadati</taxon>
        <taxon>Pseudomonadota</taxon>
        <taxon>Alphaproteobacteria</taxon>
        <taxon>Hyphomicrobiales</taxon>
        <taxon>Roseiarcaceae</taxon>
        <taxon>Roseiarcus</taxon>
    </lineage>
</organism>